<keyword evidence="3" id="KW-1003">Cell membrane</keyword>
<name>A0A6J7FIF2_9ZZZZ</name>
<evidence type="ECO:0000256" key="6">
    <source>
        <dbReference type="ARBA" id="ARBA00023136"/>
    </source>
</evidence>
<keyword evidence="4 7" id="KW-0812">Transmembrane</keyword>
<dbReference type="EMBL" id="CAFBMK010000001">
    <property type="protein sequence ID" value="CAB4891423.1"/>
    <property type="molecule type" value="Genomic_DNA"/>
</dbReference>
<feature type="transmembrane region" description="Helical" evidence="7">
    <location>
        <begin position="162"/>
        <end position="183"/>
    </location>
</feature>
<evidence type="ECO:0000256" key="1">
    <source>
        <dbReference type="ARBA" id="ARBA00004651"/>
    </source>
</evidence>
<evidence type="ECO:0000256" key="3">
    <source>
        <dbReference type="ARBA" id="ARBA00022475"/>
    </source>
</evidence>
<evidence type="ECO:0000256" key="4">
    <source>
        <dbReference type="ARBA" id="ARBA00022692"/>
    </source>
</evidence>
<proteinExistence type="inferred from homology"/>
<organism evidence="9">
    <name type="scientific">freshwater metagenome</name>
    <dbReference type="NCBI Taxonomy" id="449393"/>
    <lineage>
        <taxon>unclassified sequences</taxon>
        <taxon>metagenomes</taxon>
        <taxon>ecological metagenomes</taxon>
    </lineage>
</organism>
<dbReference type="PANTHER" id="PTHR30625:SF3">
    <property type="entry name" value="TOL-PAL SYSTEM PROTEIN TOLQ"/>
    <property type="match status" value="1"/>
</dbReference>
<sequence>MTVAPPLADVVTDALSGIAQALEVPVHVAAIVLLLVLALELGRGLTEAWRRARPGRPRLVETLARALADPGSAPHVAREAPTPLAERAVRDIAAARATRREEAVEHALADYELGVQRRLDRTRMLVRAGPALGLMGTLIPLAPGLGALGRGDFQALADDLQVAFAATVVGILVGTVSFTLTLVRTRVYTEDLAALERASASTAPAHAPPVPHVRVTESIGEHAT</sequence>
<evidence type="ECO:0000256" key="5">
    <source>
        <dbReference type="ARBA" id="ARBA00022989"/>
    </source>
</evidence>
<dbReference type="GO" id="GO:0017038">
    <property type="term" value="P:protein import"/>
    <property type="evidence" value="ECO:0007669"/>
    <property type="project" value="TreeGrafter"/>
</dbReference>
<evidence type="ECO:0000259" key="8">
    <source>
        <dbReference type="Pfam" id="PF01618"/>
    </source>
</evidence>
<keyword evidence="5 7" id="KW-1133">Transmembrane helix</keyword>
<protein>
    <submittedName>
        <fullName evidence="9">Unannotated protein</fullName>
    </submittedName>
</protein>
<keyword evidence="6 7" id="KW-0472">Membrane</keyword>
<dbReference type="InterPro" id="IPR002898">
    <property type="entry name" value="MotA_ExbB_proton_chnl"/>
</dbReference>
<dbReference type="AlphaFoldDB" id="A0A6J7FIF2"/>
<dbReference type="GO" id="GO:0005886">
    <property type="term" value="C:plasma membrane"/>
    <property type="evidence" value="ECO:0007669"/>
    <property type="project" value="UniProtKB-SubCell"/>
</dbReference>
<evidence type="ECO:0000256" key="2">
    <source>
        <dbReference type="ARBA" id="ARBA00010442"/>
    </source>
</evidence>
<dbReference type="InterPro" id="IPR050790">
    <property type="entry name" value="ExbB/TolQ_transport"/>
</dbReference>
<feature type="domain" description="MotA/TolQ/ExbB proton channel" evidence="8">
    <location>
        <begin position="92"/>
        <end position="179"/>
    </location>
</feature>
<dbReference type="Pfam" id="PF01618">
    <property type="entry name" value="MotA_ExbB"/>
    <property type="match status" value="1"/>
</dbReference>
<dbReference type="PANTHER" id="PTHR30625">
    <property type="entry name" value="PROTEIN TOLQ"/>
    <property type="match status" value="1"/>
</dbReference>
<comment type="similarity">
    <text evidence="2">Belongs to the ExbB/TolQ family.</text>
</comment>
<reference evidence="9" key="1">
    <citation type="submission" date="2020-05" db="EMBL/GenBank/DDBJ databases">
        <authorList>
            <person name="Chiriac C."/>
            <person name="Salcher M."/>
            <person name="Ghai R."/>
            <person name="Kavagutti S V."/>
        </authorList>
    </citation>
    <scope>NUCLEOTIDE SEQUENCE</scope>
</reference>
<feature type="transmembrane region" description="Helical" evidence="7">
    <location>
        <begin position="24"/>
        <end position="42"/>
    </location>
</feature>
<feature type="transmembrane region" description="Helical" evidence="7">
    <location>
        <begin position="124"/>
        <end position="142"/>
    </location>
</feature>
<evidence type="ECO:0000256" key="7">
    <source>
        <dbReference type="SAM" id="Phobius"/>
    </source>
</evidence>
<evidence type="ECO:0000313" key="9">
    <source>
        <dbReference type="EMBL" id="CAB4891423.1"/>
    </source>
</evidence>
<accession>A0A6J7FIF2</accession>
<gene>
    <name evidence="9" type="ORF">UFOPK3564_00005</name>
</gene>
<comment type="subcellular location">
    <subcellularLocation>
        <location evidence="1">Cell membrane</location>
        <topology evidence="1">Multi-pass membrane protein</topology>
    </subcellularLocation>
</comment>